<comment type="similarity">
    <text evidence="2">Belongs to the class-V pyridoxal-phosphate-dependent aminotransferase family. Csd subfamily.</text>
</comment>
<feature type="compositionally biased region" description="Low complexity" evidence="6">
    <location>
        <begin position="36"/>
        <end position="51"/>
    </location>
</feature>
<dbReference type="AlphaFoldDB" id="A0A8J3SSP4"/>
<dbReference type="InterPro" id="IPR015421">
    <property type="entry name" value="PyrdxlP-dep_Trfase_major"/>
</dbReference>
<dbReference type="Proteomes" id="UP000634476">
    <property type="component" value="Unassembled WGS sequence"/>
</dbReference>
<comment type="cofactor">
    <cofactor evidence="1 5">
        <name>pyridoxal 5'-phosphate</name>
        <dbReference type="ChEBI" id="CHEBI:597326"/>
    </cofactor>
</comment>
<evidence type="ECO:0000256" key="3">
    <source>
        <dbReference type="ARBA" id="ARBA00022898"/>
    </source>
</evidence>
<keyword evidence="9" id="KW-0808">Transferase</keyword>
<dbReference type="GO" id="GO:0031071">
    <property type="term" value="F:cysteine desulfurase activity"/>
    <property type="evidence" value="ECO:0007669"/>
    <property type="project" value="UniProtKB-EC"/>
</dbReference>
<dbReference type="InterPro" id="IPR006311">
    <property type="entry name" value="TAT_signal"/>
</dbReference>
<evidence type="ECO:0000256" key="4">
    <source>
        <dbReference type="ARBA" id="ARBA00050776"/>
    </source>
</evidence>
<evidence type="ECO:0000256" key="6">
    <source>
        <dbReference type="SAM" id="MobiDB-lite"/>
    </source>
</evidence>
<feature type="domain" description="Aminotransferase class V" evidence="8">
    <location>
        <begin position="114"/>
        <end position="413"/>
    </location>
</feature>
<evidence type="ECO:0000256" key="1">
    <source>
        <dbReference type="ARBA" id="ARBA00001933"/>
    </source>
</evidence>
<protein>
    <submittedName>
        <fullName evidence="9">Class V aminotransferase</fullName>
    </submittedName>
</protein>
<dbReference type="InterPro" id="IPR000192">
    <property type="entry name" value="Aminotrans_V_dom"/>
</dbReference>
<dbReference type="RefSeq" id="WP_203874364.1">
    <property type="nucleotide sequence ID" value="NZ_BOOK01000013.1"/>
</dbReference>
<dbReference type="InterPro" id="IPR015424">
    <property type="entry name" value="PyrdxlP-dep_Trfase"/>
</dbReference>
<dbReference type="Gene3D" id="3.40.640.10">
    <property type="entry name" value="Type I PLP-dependent aspartate aminotransferase-like (Major domain)"/>
    <property type="match status" value="1"/>
</dbReference>
<sequence>MRERDLPVGRRALLGAGLLAGAGAALAGCTAEGSGDRPAAGDAGRAGGSAPPFDPASWESVRAQFALDPGHAQFAAYVLAAHPAPVRRAVEEHRRALDTDTEAYLINGPDREEPVREAAAGYLGGRADDVALTDSTTMGLGLLYGGLRLLPGQDVLTTEHDFYATHESLRLLAERTGAKVRRARLYDEPSTASADAIVSRLKEALGPRTRVVAVTWVHSGTGVRLPVREIARMLAEANASRDEQDRALLCVDGVHGFGALADDVGDLDCDFLVSGTHKWLYGPRGTGIVWGRAWDALRPVIPSFSGPAFSGWIDGYAPSGPGGVLGTPGGYHSFEHRWALSEAFAFHRAIGKDRVAARIAEQATRLKEGLSALRNVRLITPVDAGLSAGIVCCAITGVDAGLATLRLRERHRIVASVTPYRERYLRLGPGIVTTPEEVDRVVKAVATLE</sequence>
<feature type="signal peptide" evidence="7">
    <location>
        <begin position="1"/>
        <end position="27"/>
    </location>
</feature>
<comment type="caution">
    <text evidence="9">The sequence shown here is derived from an EMBL/GenBank/DDBJ whole genome shotgun (WGS) entry which is preliminary data.</text>
</comment>
<dbReference type="PROSITE" id="PS51257">
    <property type="entry name" value="PROKAR_LIPOPROTEIN"/>
    <property type="match status" value="1"/>
</dbReference>
<keyword evidence="7" id="KW-0732">Signal</keyword>
<evidence type="ECO:0000256" key="7">
    <source>
        <dbReference type="SAM" id="SignalP"/>
    </source>
</evidence>
<proteinExistence type="inferred from homology"/>
<evidence type="ECO:0000256" key="5">
    <source>
        <dbReference type="RuleBase" id="RU004504"/>
    </source>
</evidence>
<evidence type="ECO:0000313" key="10">
    <source>
        <dbReference type="Proteomes" id="UP000634476"/>
    </source>
</evidence>
<dbReference type="InterPro" id="IPR015422">
    <property type="entry name" value="PyrdxlP-dep_Trfase_small"/>
</dbReference>
<evidence type="ECO:0000256" key="2">
    <source>
        <dbReference type="ARBA" id="ARBA00010447"/>
    </source>
</evidence>
<dbReference type="GO" id="GO:0008483">
    <property type="term" value="F:transaminase activity"/>
    <property type="evidence" value="ECO:0007669"/>
    <property type="project" value="UniProtKB-KW"/>
</dbReference>
<dbReference type="PANTHER" id="PTHR43586">
    <property type="entry name" value="CYSTEINE DESULFURASE"/>
    <property type="match status" value="1"/>
</dbReference>
<keyword evidence="3" id="KW-0663">Pyridoxal phosphate</keyword>
<comment type="catalytic activity">
    <reaction evidence="4">
        <text>(sulfur carrier)-H + L-cysteine = (sulfur carrier)-SH + L-alanine</text>
        <dbReference type="Rhea" id="RHEA:43892"/>
        <dbReference type="Rhea" id="RHEA-COMP:14737"/>
        <dbReference type="Rhea" id="RHEA-COMP:14739"/>
        <dbReference type="ChEBI" id="CHEBI:29917"/>
        <dbReference type="ChEBI" id="CHEBI:35235"/>
        <dbReference type="ChEBI" id="CHEBI:57972"/>
        <dbReference type="ChEBI" id="CHEBI:64428"/>
        <dbReference type="EC" id="2.8.1.7"/>
    </reaction>
</comment>
<dbReference type="PROSITE" id="PS00595">
    <property type="entry name" value="AA_TRANSFER_CLASS_5"/>
    <property type="match status" value="1"/>
</dbReference>
<dbReference type="PROSITE" id="PS51318">
    <property type="entry name" value="TAT"/>
    <property type="match status" value="1"/>
</dbReference>
<dbReference type="EMBL" id="BOOK01000013">
    <property type="protein sequence ID" value="GIH99923.1"/>
    <property type="molecule type" value="Genomic_DNA"/>
</dbReference>
<dbReference type="PANTHER" id="PTHR43586:SF8">
    <property type="entry name" value="CYSTEINE DESULFURASE 1, CHLOROPLASTIC"/>
    <property type="match status" value="1"/>
</dbReference>
<keyword evidence="10" id="KW-1185">Reference proteome</keyword>
<name>A0A8J3SSP4_9ACTN</name>
<dbReference type="InterPro" id="IPR020578">
    <property type="entry name" value="Aminotrans_V_PyrdxlP_BS"/>
</dbReference>
<reference evidence="9" key="1">
    <citation type="submission" date="2021-01" db="EMBL/GenBank/DDBJ databases">
        <title>Whole genome shotgun sequence of Planobispora takensis NBRC 109077.</title>
        <authorList>
            <person name="Komaki H."/>
            <person name="Tamura T."/>
        </authorList>
    </citation>
    <scope>NUCLEOTIDE SEQUENCE</scope>
    <source>
        <strain evidence="9">NBRC 109077</strain>
    </source>
</reference>
<evidence type="ECO:0000313" key="9">
    <source>
        <dbReference type="EMBL" id="GIH99923.1"/>
    </source>
</evidence>
<dbReference type="SUPFAM" id="SSF53383">
    <property type="entry name" value="PLP-dependent transferases"/>
    <property type="match status" value="1"/>
</dbReference>
<feature type="region of interest" description="Disordered" evidence="6">
    <location>
        <begin position="30"/>
        <end position="54"/>
    </location>
</feature>
<organism evidence="9 10">
    <name type="scientific">Planobispora takensis</name>
    <dbReference type="NCBI Taxonomy" id="1367882"/>
    <lineage>
        <taxon>Bacteria</taxon>
        <taxon>Bacillati</taxon>
        <taxon>Actinomycetota</taxon>
        <taxon>Actinomycetes</taxon>
        <taxon>Streptosporangiales</taxon>
        <taxon>Streptosporangiaceae</taxon>
        <taxon>Planobispora</taxon>
    </lineage>
</organism>
<accession>A0A8J3SSP4</accession>
<evidence type="ECO:0000259" key="8">
    <source>
        <dbReference type="Pfam" id="PF00266"/>
    </source>
</evidence>
<feature type="chain" id="PRO_5039351565" evidence="7">
    <location>
        <begin position="28"/>
        <end position="449"/>
    </location>
</feature>
<dbReference type="Gene3D" id="3.90.1150.10">
    <property type="entry name" value="Aspartate Aminotransferase, domain 1"/>
    <property type="match status" value="1"/>
</dbReference>
<dbReference type="Pfam" id="PF00266">
    <property type="entry name" value="Aminotran_5"/>
    <property type="match status" value="1"/>
</dbReference>
<keyword evidence="9" id="KW-0032">Aminotransferase</keyword>
<gene>
    <name evidence="9" type="ORF">Pta02_19320</name>
</gene>